<organism evidence="1 2">
    <name type="scientific">Companilactobacillus ginsenosidimutans</name>
    <dbReference type="NCBI Taxonomy" id="1007676"/>
    <lineage>
        <taxon>Bacteria</taxon>
        <taxon>Bacillati</taxon>
        <taxon>Bacillota</taxon>
        <taxon>Bacilli</taxon>
        <taxon>Lactobacillales</taxon>
        <taxon>Lactobacillaceae</taxon>
        <taxon>Companilactobacillus</taxon>
    </lineage>
</organism>
<dbReference type="Proteomes" id="UP000036106">
    <property type="component" value="Chromosome"/>
</dbReference>
<protein>
    <submittedName>
        <fullName evidence="1">Uncharacterized protein</fullName>
    </submittedName>
</protein>
<evidence type="ECO:0000313" key="2">
    <source>
        <dbReference type="Proteomes" id="UP000036106"/>
    </source>
</evidence>
<name>A0A0H4QK66_9LACO</name>
<proteinExistence type="predicted"/>
<gene>
    <name evidence="1" type="ORF">ABM34_07690</name>
</gene>
<reference evidence="2" key="1">
    <citation type="submission" date="2015-07" db="EMBL/GenBank/DDBJ databases">
        <title>Lactobacillus ginsenosidimutans/EMML 3141/ whole genome sequencing.</title>
        <authorList>
            <person name="Kim M.K."/>
            <person name="Im W.-T."/>
            <person name="Srinivasan S."/>
            <person name="Lee J.-J."/>
        </authorList>
    </citation>
    <scope>NUCLEOTIDE SEQUENCE [LARGE SCALE GENOMIC DNA]</scope>
    <source>
        <strain evidence="2">EMML 3041</strain>
    </source>
</reference>
<dbReference type="RefSeq" id="WP_048704738.1">
    <property type="nucleotide sequence ID" value="NZ_CP012034.1"/>
</dbReference>
<evidence type="ECO:0000313" key="1">
    <source>
        <dbReference type="EMBL" id="AKP67426.1"/>
    </source>
</evidence>
<keyword evidence="2" id="KW-1185">Reference proteome</keyword>
<dbReference type="PATRIC" id="fig|1007676.4.peg.1546"/>
<sequence>MENEEFEKKLGDIVNNQKLNANLDSIIDAATNEVQQKFIDTNFLSEVSNRQLDENGNLTPQNAMIAAVAYSTIYTNEVVKNVIKKIITESK</sequence>
<dbReference type="KEGG" id="lgn:ABM34_07690"/>
<accession>A0A0H4QK66</accession>
<dbReference type="EMBL" id="CP012034">
    <property type="protein sequence ID" value="AKP67426.1"/>
    <property type="molecule type" value="Genomic_DNA"/>
</dbReference>
<dbReference type="AlphaFoldDB" id="A0A0H4QK66"/>